<dbReference type="Gene3D" id="3.40.50.200">
    <property type="entry name" value="Peptidase S8/S53 domain"/>
    <property type="match status" value="1"/>
</dbReference>
<dbReference type="InterPro" id="IPR000209">
    <property type="entry name" value="Peptidase_S8/S53_dom"/>
</dbReference>
<dbReference type="AlphaFoldDB" id="A0A495A540"/>
<protein>
    <submittedName>
        <fullName evidence="14">Peptidase S8</fullName>
    </submittedName>
</protein>
<proteinExistence type="inferred from homology"/>
<feature type="domain" description="Peptidase S8/S53" evidence="12">
    <location>
        <begin position="133"/>
        <end position="506"/>
    </location>
</feature>
<evidence type="ECO:0000259" key="12">
    <source>
        <dbReference type="Pfam" id="PF00082"/>
    </source>
</evidence>
<dbReference type="RefSeq" id="WP_121203941.1">
    <property type="nucleotide sequence ID" value="NZ_RBZP01000004.1"/>
</dbReference>
<keyword evidence="7 9" id="KW-0720">Serine protease</keyword>
<evidence type="ECO:0000313" key="14">
    <source>
        <dbReference type="EMBL" id="RKQ34379.1"/>
    </source>
</evidence>
<dbReference type="InterPro" id="IPR034213">
    <property type="entry name" value="S8_Vpr-like"/>
</dbReference>
<dbReference type="PANTHER" id="PTHR43806">
    <property type="entry name" value="PEPTIDASE S8"/>
    <property type="match status" value="1"/>
</dbReference>
<evidence type="ECO:0000313" key="15">
    <source>
        <dbReference type="Proteomes" id="UP000269301"/>
    </source>
</evidence>
<dbReference type="CDD" id="cd07474">
    <property type="entry name" value="Peptidases_S8_subtilisin_Vpr-like"/>
    <property type="match status" value="1"/>
</dbReference>
<dbReference type="InterPro" id="IPR022398">
    <property type="entry name" value="Peptidase_S8_His-AS"/>
</dbReference>
<dbReference type="PRINTS" id="PR00723">
    <property type="entry name" value="SUBTILISIN"/>
</dbReference>
<dbReference type="Gene3D" id="3.50.30.30">
    <property type="match status" value="1"/>
</dbReference>
<dbReference type="Pfam" id="PF00082">
    <property type="entry name" value="Peptidase_S8"/>
    <property type="match status" value="1"/>
</dbReference>
<feature type="domain" description="PA" evidence="13">
    <location>
        <begin position="338"/>
        <end position="407"/>
    </location>
</feature>
<keyword evidence="5 11" id="KW-0732">Signal</keyword>
<evidence type="ECO:0000256" key="9">
    <source>
        <dbReference type="PROSITE-ProRule" id="PRU01240"/>
    </source>
</evidence>
<sequence length="739" mass="81042">MRLYLLIISAILIVFFPLSVQAEDDLQSIIIEVDGDPEEHKKYIESYHPYIEVIETYELLFNGLAIQGDPKHLEKMESLEFIKAIHSVQTYQALPFSNLSDSKDAAPITDPSKAMQDENLVTPSTLNDTSYTGKGVKVAVIDTGIDYEHPDLAVNYRSGFDLVDLDDDPMETKAEQGMPTLHGSHVSGIIAANGDLQGVAPDAEIYAYRALGPGGAGTSVQVIAAMEQAARDDVDVMNLSLGNTVNGPDYPTSVAVNKAVELGIPVVIANGNSGPNNWTVGAPATATKAFSVGASTNPQNVPFLYERLEDKPIALQMMVGSEAWNLERPYPVVDGQSDMGLRGKIALLKRGGEIPFYELAKEAENKGAKAVLIANNEEELVRGSIENAEDPVSIPVAMLSQEDGEWLLKEKEERSLFLDTSYQEVATTIAPFSSRGPVTVNWNIKPDILAPGTNIISTVPGGYQALQGTSMAAPHVAGVMALMKEAHPDWSIEQLYGAIETTASPLVSEEGKLLDPIIQGMGIIQPQKAIDTETIIHDAQLAFGKIEDYNETKTLEVEIENTTNQDQTYSFDIPNKQRGVTWNLPQSFTVKKQETKNIPIELSITTPQVDKGLHQGWLTLNKENGDHASYQLPYLFINQAAENPKAMGFEFSLKTFSEDSFAYNIYLTEKAKRVEVDLYDPQSLLFNRTLLVAEDLDVGMNEGEMKKSEVGKPGQYAVIVTVYLEDGTYESYETMLFIE</sequence>
<keyword evidence="15" id="KW-1185">Reference proteome</keyword>
<evidence type="ECO:0000256" key="11">
    <source>
        <dbReference type="SAM" id="SignalP"/>
    </source>
</evidence>
<dbReference type="InterPro" id="IPR023828">
    <property type="entry name" value="Peptidase_S8_Ser-AS"/>
</dbReference>
<dbReference type="InterPro" id="IPR013783">
    <property type="entry name" value="Ig-like_fold"/>
</dbReference>
<keyword evidence="3" id="KW-0964">Secreted</keyword>
<keyword evidence="2" id="KW-0134">Cell wall</keyword>
<evidence type="ECO:0000256" key="7">
    <source>
        <dbReference type="ARBA" id="ARBA00022825"/>
    </source>
</evidence>
<evidence type="ECO:0000256" key="4">
    <source>
        <dbReference type="ARBA" id="ARBA00022670"/>
    </source>
</evidence>
<feature type="chain" id="PRO_5019769201" evidence="11">
    <location>
        <begin position="23"/>
        <end position="739"/>
    </location>
</feature>
<dbReference type="SUPFAM" id="SSF52025">
    <property type="entry name" value="PA domain"/>
    <property type="match status" value="1"/>
</dbReference>
<name>A0A495A540_9BACI</name>
<dbReference type="InterPro" id="IPR003137">
    <property type="entry name" value="PA_domain"/>
</dbReference>
<evidence type="ECO:0000259" key="13">
    <source>
        <dbReference type="Pfam" id="PF02225"/>
    </source>
</evidence>
<dbReference type="PROSITE" id="PS00136">
    <property type="entry name" value="SUBTILASE_ASP"/>
    <property type="match status" value="1"/>
</dbReference>
<feature type="signal peptide" evidence="11">
    <location>
        <begin position="1"/>
        <end position="22"/>
    </location>
</feature>
<dbReference type="PROSITE" id="PS51892">
    <property type="entry name" value="SUBTILASE"/>
    <property type="match status" value="1"/>
</dbReference>
<dbReference type="Gene3D" id="2.60.40.10">
    <property type="entry name" value="Immunoglobulins"/>
    <property type="match status" value="1"/>
</dbReference>
<dbReference type="EMBL" id="RBZP01000004">
    <property type="protein sequence ID" value="RKQ34379.1"/>
    <property type="molecule type" value="Genomic_DNA"/>
</dbReference>
<evidence type="ECO:0000256" key="10">
    <source>
        <dbReference type="RuleBase" id="RU003355"/>
    </source>
</evidence>
<dbReference type="SUPFAM" id="SSF52743">
    <property type="entry name" value="Subtilisin-like"/>
    <property type="match status" value="1"/>
</dbReference>
<evidence type="ECO:0000256" key="3">
    <source>
        <dbReference type="ARBA" id="ARBA00022525"/>
    </source>
</evidence>
<dbReference type="PANTHER" id="PTHR43806:SF65">
    <property type="entry name" value="SERINE PROTEASE APRX"/>
    <property type="match status" value="1"/>
</dbReference>
<dbReference type="Proteomes" id="UP000269301">
    <property type="component" value="Unassembled WGS sequence"/>
</dbReference>
<dbReference type="InterPro" id="IPR023827">
    <property type="entry name" value="Peptidase_S8_Asp-AS"/>
</dbReference>
<keyword evidence="4 9" id="KW-0645">Protease</keyword>
<keyword evidence="6 9" id="KW-0378">Hydrolase</keyword>
<evidence type="ECO:0000256" key="6">
    <source>
        <dbReference type="ARBA" id="ARBA00022801"/>
    </source>
</evidence>
<dbReference type="InterPro" id="IPR015500">
    <property type="entry name" value="Peptidase_S8_subtilisin-rel"/>
</dbReference>
<organism evidence="14 15">
    <name type="scientific">Oceanobacillus halophilus</name>
    <dbReference type="NCBI Taxonomy" id="930130"/>
    <lineage>
        <taxon>Bacteria</taxon>
        <taxon>Bacillati</taxon>
        <taxon>Bacillota</taxon>
        <taxon>Bacilli</taxon>
        <taxon>Bacillales</taxon>
        <taxon>Bacillaceae</taxon>
        <taxon>Oceanobacillus</taxon>
    </lineage>
</organism>
<feature type="active site" description="Charge relay system" evidence="8 9">
    <location>
        <position position="470"/>
    </location>
</feature>
<dbReference type="PROSITE" id="PS00138">
    <property type="entry name" value="SUBTILASE_SER"/>
    <property type="match status" value="1"/>
</dbReference>
<feature type="active site" description="Charge relay system" evidence="8 9">
    <location>
        <position position="142"/>
    </location>
</feature>
<dbReference type="InterPro" id="IPR036852">
    <property type="entry name" value="Peptidase_S8/S53_dom_sf"/>
</dbReference>
<dbReference type="InterPro" id="IPR050131">
    <property type="entry name" value="Peptidase_S8_subtilisin-like"/>
</dbReference>
<accession>A0A495A540</accession>
<dbReference type="PROSITE" id="PS00137">
    <property type="entry name" value="SUBTILASE_HIS"/>
    <property type="match status" value="1"/>
</dbReference>
<dbReference type="OrthoDB" id="9798386at2"/>
<dbReference type="InterPro" id="IPR046450">
    <property type="entry name" value="PA_dom_sf"/>
</dbReference>
<evidence type="ECO:0000256" key="8">
    <source>
        <dbReference type="PIRSR" id="PIRSR615500-1"/>
    </source>
</evidence>
<feature type="active site" description="Charge relay system" evidence="8 9">
    <location>
        <position position="182"/>
    </location>
</feature>
<evidence type="ECO:0000256" key="5">
    <source>
        <dbReference type="ARBA" id="ARBA00022729"/>
    </source>
</evidence>
<reference evidence="14 15" key="1">
    <citation type="journal article" date="2016" name="Int. J. Syst. Evol. Microbiol.">
        <title>Oceanobacillus halophilus sp. nov., a novel moderately halophilic bacterium from a hypersaline lake.</title>
        <authorList>
            <person name="Amoozegar M.A."/>
            <person name="Bagheri M."/>
            <person name="Makhdoumi A."/>
            <person name="Nikou M.M."/>
            <person name="Fazeli S.A.S."/>
            <person name="Schumann P."/>
            <person name="Sproer C."/>
            <person name="Sanchez-Porro C."/>
            <person name="Ventosa A."/>
        </authorList>
    </citation>
    <scope>NUCLEOTIDE SEQUENCE [LARGE SCALE GENOMIC DNA]</scope>
    <source>
        <strain evidence="14 15">DSM 23996</strain>
    </source>
</reference>
<gene>
    <name evidence="14" type="ORF">D8M06_08385</name>
</gene>
<comment type="similarity">
    <text evidence="1 9 10">Belongs to the peptidase S8 family.</text>
</comment>
<dbReference type="GO" id="GO:0006508">
    <property type="term" value="P:proteolysis"/>
    <property type="evidence" value="ECO:0007669"/>
    <property type="project" value="UniProtKB-KW"/>
</dbReference>
<evidence type="ECO:0000256" key="1">
    <source>
        <dbReference type="ARBA" id="ARBA00011073"/>
    </source>
</evidence>
<comment type="caution">
    <text evidence="14">The sequence shown here is derived from an EMBL/GenBank/DDBJ whole genome shotgun (WGS) entry which is preliminary data.</text>
</comment>
<dbReference type="Pfam" id="PF02225">
    <property type="entry name" value="PA"/>
    <property type="match status" value="1"/>
</dbReference>
<evidence type="ECO:0000256" key="2">
    <source>
        <dbReference type="ARBA" id="ARBA00022512"/>
    </source>
</evidence>
<dbReference type="GO" id="GO:0004252">
    <property type="term" value="F:serine-type endopeptidase activity"/>
    <property type="evidence" value="ECO:0007669"/>
    <property type="project" value="UniProtKB-UniRule"/>
</dbReference>